<evidence type="ECO:0000256" key="3">
    <source>
        <dbReference type="ARBA" id="ARBA00023014"/>
    </source>
</evidence>
<dbReference type="InterPro" id="IPR050128">
    <property type="entry name" value="Sulfate_adenylyltrnsfr_sub2"/>
</dbReference>
<dbReference type="PROSITE" id="PS00198">
    <property type="entry name" value="4FE4S_FER_1"/>
    <property type="match status" value="1"/>
</dbReference>
<keyword evidence="2" id="KW-0408">Iron</keyword>
<dbReference type="Proteomes" id="UP000886893">
    <property type="component" value="Unassembled WGS sequence"/>
</dbReference>
<protein>
    <submittedName>
        <fullName evidence="5">Phosphoadenosine phosphosulfate reductase family protein</fullName>
    </submittedName>
</protein>
<keyword evidence="3" id="KW-0411">Iron-sulfur</keyword>
<dbReference type="InterPro" id="IPR014729">
    <property type="entry name" value="Rossmann-like_a/b/a_fold"/>
</dbReference>
<dbReference type="PANTHER" id="PTHR43196:SF2">
    <property type="entry name" value="PHOSPHOADENOSINE PHOSPHOSULFATE REDUCTASE"/>
    <property type="match status" value="1"/>
</dbReference>
<evidence type="ECO:0000256" key="1">
    <source>
        <dbReference type="ARBA" id="ARBA00022723"/>
    </source>
</evidence>
<dbReference type="GO" id="GO:0051536">
    <property type="term" value="F:iron-sulfur cluster binding"/>
    <property type="evidence" value="ECO:0007669"/>
    <property type="project" value="UniProtKB-KW"/>
</dbReference>
<dbReference type="GO" id="GO:0003824">
    <property type="term" value="F:catalytic activity"/>
    <property type="evidence" value="ECO:0007669"/>
    <property type="project" value="InterPro"/>
</dbReference>
<dbReference type="InterPro" id="IPR002500">
    <property type="entry name" value="PAPS_reduct_dom"/>
</dbReference>
<dbReference type="PANTHER" id="PTHR43196">
    <property type="entry name" value="SULFATE ADENYLYLTRANSFERASE SUBUNIT 2"/>
    <property type="match status" value="1"/>
</dbReference>
<accession>A0A9D1KBI5</accession>
<comment type="caution">
    <text evidence="5">The sequence shown here is derived from an EMBL/GenBank/DDBJ whole genome shotgun (WGS) entry which is preliminary data.</text>
</comment>
<evidence type="ECO:0000256" key="2">
    <source>
        <dbReference type="ARBA" id="ARBA00023004"/>
    </source>
</evidence>
<dbReference type="InterPro" id="IPR017896">
    <property type="entry name" value="4Fe4S_Fe-S-bd"/>
</dbReference>
<dbReference type="Gene3D" id="3.40.50.620">
    <property type="entry name" value="HUPs"/>
    <property type="match status" value="1"/>
</dbReference>
<dbReference type="InterPro" id="IPR017900">
    <property type="entry name" value="4Fe4S_Fe_S_CS"/>
</dbReference>
<dbReference type="Pfam" id="PF01507">
    <property type="entry name" value="PAPS_reduct"/>
    <property type="match status" value="1"/>
</dbReference>
<dbReference type="EMBL" id="DVKI01000106">
    <property type="protein sequence ID" value="HIT17411.1"/>
    <property type="molecule type" value="Genomic_DNA"/>
</dbReference>
<evidence type="ECO:0000313" key="6">
    <source>
        <dbReference type="Proteomes" id="UP000886893"/>
    </source>
</evidence>
<dbReference type="PROSITE" id="PS51379">
    <property type="entry name" value="4FE4S_FER_2"/>
    <property type="match status" value="1"/>
</dbReference>
<sequence length="782" mass="89908">MYNYEWDVETGGYVLTTKITGVTKEVRPVYFEELKFLGFDTKYGWVFPDVEEPLLWAEGRRYIYKGQLVAEAVGGGLYDMPTLKNVVEKLSIEPVNVDLMVKKNENIMDGLVQTTLKKIYDIFTKHRKKVDINYVAFSGGKDSVVMLDLVQRAIPHDAFYVVFGDTTMELSDTYRTVEVSKKRWNDLSWRVARTTFDAKDSWKVVGPPARTIRWCCGVHKSSPSLIEIKKILSERRKCEIQDIKHFKVLAFLGVRAEESEMRSTYSMVSDGNKHAVQINCNPILEWGTGEVFIYILSQKLPFNEMYRKGSHRVGCLLCPMAATWYECIVNHNYENEVKPYLDIIKSSMRKEYSEDSGWKQYLQDGGWKQRSSGKLLNFSENKIVNISSSAEEKFIIKDAKYHWKKWLVVLGDIIEIQKGEYELNHRDVTLRFNVREEDRFTTFTFKPLIKSKSSIRFMYLFKNALNKIAYCSNCGECMAECPHGAITITNDDIIIKNCVHCETCLDKPKGCVVAKSITTTGDGNMSAKNIDRYKNFGLRQEWIEILFEDVENFWTNDRMGTHMFKSFEKWGKEAGIIDEKNSMIPSINKFVALGADNPILWGYIYTNIAYNSSIFNWYIRNTGFDNEYQSSDLQILLGDEYSETTKKNALSALKDTIKSSPIGWLLGQGECEMKGKVITSLRRVGWQEPEPLVILYALYLFAEHCEGGNYNFTLSDLYDDSEDRVALSPKAIFGTDETTLKSIMQGLANNYSQFISVDFNKGIMENVFLNREKTAIDVLSLI</sequence>
<dbReference type="Gene3D" id="3.30.70.20">
    <property type="match status" value="1"/>
</dbReference>
<proteinExistence type="predicted"/>
<organism evidence="5 6">
    <name type="scientific">Candidatus Caccosoma faecigallinarum</name>
    <dbReference type="NCBI Taxonomy" id="2840720"/>
    <lineage>
        <taxon>Bacteria</taxon>
        <taxon>Bacillati</taxon>
        <taxon>Bacillota</taxon>
        <taxon>Bacillota incertae sedis</taxon>
        <taxon>Candidatus Caccosoma</taxon>
    </lineage>
</organism>
<feature type="domain" description="4Fe-4S ferredoxin-type" evidence="4">
    <location>
        <begin position="461"/>
        <end position="491"/>
    </location>
</feature>
<evidence type="ECO:0000259" key="4">
    <source>
        <dbReference type="PROSITE" id="PS51379"/>
    </source>
</evidence>
<name>A0A9D1KBI5_9FIRM</name>
<evidence type="ECO:0000313" key="5">
    <source>
        <dbReference type="EMBL" id="HIT17411.1"/>
    </source>
</evidence>
<reference evidence="5" key="2">
    <citation type="journal article" date="2021" name="PeerJ">
        <title>Extensive microbial diversity within the chicken gut microbiome revealed by metagenomics and culture.</title>
        <authorList>
            <person name="Gilroy R."/>
            <person name="Ravi A."/>
            <person name="Getino M."/>
            <person name="Pursley I."/>
            <person name="Horton D.L."/>
            <person name="Alikhan N.F."/>
            <person name="Baker D."/>
            <person name="Gharbi K."/>
            <person name="Hall N."/>
            <person name="Watson M."/>
            <person name="Adriaenssens E.M."/>
            <person name="Foster-Nyarko E."/>
            <person name="Jarju S."/>
            <person name="Secka A."/>
            <person name="Antonio M."/>
            <person name="Oren A."/>
            <person name="Chaudhuri R.R."/>
            <person name="La Ragione R."/>
            <person name="Hildebrand F."/>
            <person name="Pallen M.J."/>
        </authorList>
    </citation>
    <scope>NUCLEOTIDE SEQUENCE</scope>
    <source>
        <strain evidence="5">14508</strain>
    </source>
</reference>
<reference evidence="5" key="1">
    <citation type="submission" date="2020-10" db="EMBL/GenBank/DDBJ databases">
        <authorList>
            <person name="Gilroy R."/>
        </authorList>
    </citation>
    <scope>NUCLEOTIDE SEQUENCE</scope>
    <source>
        <strain evidence="5">14508</strain>
    </source>
</reference>
<dbReference type="GO" id="GO:0046872">
    <property type="term" value="F:metal ion binding"/>
    <property type="evidence" value="ECO:0007669"/>
    <property type="project" value="UniProtKB-KW"/>
</dbReference>
<dbReference type="SUPFAM" id="SSF52402">
    <property type="entry name" value="Adenine nucleotide alpha hydrolases-like"/>
    <property type="match status" value="1"/>
</dbReference>
<gene>
    <name evidence="5" type="ORF">IAD04_03390</name>
</gene>
<keyword evidence="1" id="KW-0479">Metal-binding</keyword>
<dbReference type="SUPFAM" id="SSF54862">
    <property type="entry name" value="4Fe-4S ferredoxins"/>
    <property type="match status" value="1"/>
</dbReference>
<dbReference type="AlphaFoldDB" id="A0A9D1KBI5"/>